<sequence length="321" mass="35887">MNKILSQGLLPFVRLIRWPNLIIIIITQYLLRHAIVGRIYEAAGLTPAMSSFLFAVLVAATVLIAAAGYVINDYFDLRTDAVNHPDSQVLGRSIRQRRAIIYHISLNAVALVAGVFLAWKAGSLKLFFVFVMIMILLWLYSVRYKKTVLWGNLAVAFMSAMVVLIVWLFEFFMLRQQPDQFIAIYGSMKMISRFFFAYAIFAFLVSLVREIVKDMEDVKGDQLTGCNTLPVVHGIKSAKIISLVTGLFAGILIMIAALRLHSAGMMLPAVYFATAVFIPLLFICYRIIPASNKSDFHLISNLLKLLMLAGVLGLQPLAMSL</sequence>
<dbReference type="EMBL" id="VSSQ01000108">
    <property type="protein sequence ID" value="MPL77545.1"/>
    <property type="molecule type" value="Genomic_DNA"/>
</dbReference>
<feature type="transmembrane region" description="Helical" evidence="5">
    <location>
        <begin position="148"/>
        <end position="169"/>
    </location>
</feature>
<feature type="transmembrane region" description="Helical" evidence="5">
    <location>
        <begin position="12"/>
        <end position="31"/>
    </location>
</feature>
<dbReference type="AlphaFoldDB" id="A0A644UEY7"/>
<keyword evidence="4 5" id="KW-0472">Membrane</keyword>
<keyword evidence="2 5" id="KW-0812">Transmembrane</keyword>
<dbReference type="InterPro" id="IPR050475">
    <property type="entry name" value="Prenyltransferase_related"/>
</dbReference>
<feature type="transmembrane region" description="Helical" evidence="5">
    <location>
        <begin position="52"/>
        <end position="71"/>
    </location>
</feature>
<dbReference type="Pfam" id="PF01040">
    <property type="entry name" value="UbiA"/>
    <property type="match status" value="1"/>
</dbReference>
<accession>A0A644UEY7</accession>
<reference evidence="6" key="1">
    <citation type="submission" date="2019-08" db="EMBL/GenBank/DDBJ databases">
        <authorList>
            <person name="Kucharzyk K."/>
            <person name="Murdoch R.W."/>
            <person name="Higgins S."/>
            <person name="Loffler F."/>
        </authorList>
    </citation>
    <scope>NUCLEOTIDE SEQUENCE</scope>
</reference>
<feature type="transmembrane region" description="Helical" evidence="5">
    <location>
        <begin position="270"/>
        <end position="288"/>
    </location>
</feature>
<evidence type="ECO:0000256" key="4">
    <source>
        <dbReference type="ARBA" id="ARBA00023136"/>
    </source>
</evidence>
<dbReference type="Gene3D" id="1.10.357.140">
    <property type="entry name" value="UbiA prenyltransferase"/>
    <property type="match status" value="1"/>
</dbReference>
<organism evidence="6">
    <name type="scientific">bioreactor metagenome</name>
    <dbReference type="NCBI Taxonomy" id="1076179"/>
    <lineage>
        <taxon>unclassified sequences</taxon>
        <taxon>metagenomes</taxon>
        <taxon>ecological metagenomes</taxon>
    </lineage>
</organism>
<evidence type="ECO:0000256" key="5">
    <source>
        <dbReference type="SAM" id="Phobius"/>
    </source>
</evidence>
<name>A0A644UEY7_9ZZZZ</name>
<proteinExistence type="predicted"/>
<evidence type="ECO:0000256" key="3">
    <source>
        <dbReference type="ARBA" id="ARBA00022989"/>
    </source>
</evidence>
<gene>
    <name evidence="6" type="ORF">SDC9_23401</name>
</gene>
<evidence type="ECO:0000313" key="6">
    <source>
        <dbReference type="EMBL" id="MPL77545.1"/>
    </source>
</evidence>
<dbReference type="GO" id="GO:0016020">
    <property type="term" value="C:membrane"/>
    <property type="evidence" value="ECO:0007669"/>
    <property type="project" value="UniProtKB-SubCell"/>
</dbReference>
<dbReference type="GO" id="GO:0016765">
    <property type="term" value="F:transferase activity, transferring alkyl or aryl (other than methyl) groups"/>
    <property type="evidence" value="ECO:0007669"/>
    <property type="project" value="InterPro"/>
</dbReference>
<dbReference type="CDD" id="cd13961">
    <property type="entry name" value="PT_UbiA_DGGGPS"/>
    <property type="match status" value="1"/>
</dbReference>
<evidence type="ECO:0008006" key="7">
    <source>
        <dbReference type="Google" id="ProtNLM"/>
    </source>
</evidence>
<dbReference type="Gene3D" id="1.20.120.1780">
    <property type="entry name" value="UbiA prenyltransferase"/>
    <property type="match status" value="1"/>
</dbReference>
<dbReference type="PANTHER" id="PTHR42723:SF1">
    <property type="entry name" value="CHLOROPHYLL SYNTHASE, CHLOROPLASTIC"/>
    <property type="match status" value="1"/>
</dbReference>
<feature type="transmembrane region" description="Helical" evidence="5">
    <location>
        <begin position="240"/>
        <end position="258"/>
    </location>
</feature>
<comment type="subcellular location">
    <subcellularLocation>
        <location evidence="1">Membrane</location>
        <topology evidence="1">Multi-pass membrane protein</topology>
    </subcellularLocation>
</comment>
<dbReference type="InterPro" id="IPR044878">
    <property type="entry name" value="UbiA_sf"/>
</dbReference>
<evidence type="ECO:0000256" key="2">
    <source>
        <dbReference type="ARBA" id="ARBA00022692"/>
    </source>
</evidence>
<protein>
    <recommendedName>
        <fullName evidence="7">Prenyltransferase</fullName>
    </recommendedName>
</protein>
<dbReference type="PANTHER" id="PTHR42723">
    <property type="entry name" value="CHLOROPHYLL SYNTHASE"/>
    <property type="match status" value="1"/>
</dbReference>
<feature type="transmembrane region" description="Helical" evidence="5">
    <location>
        <begin position="190"/>
        <end position="208"/>
    </location>
</feature>
<dbReference type="InterPro" id="IPR000537">
    <property type="entry name" value="UbiA_prenyltransferase"/>
</dbReference>
<keyword evidence="3 5" id="KW-1133">Transmembrane helix</keyword>
<feature type="transmembrane region" description="Helical" evidence="5">
    <location>
        <begin position="294"/>
        <end position="314"/>
    </location>
</feature>
<feature type="transmembrane region" description="Helical" evidence="5">
    <location>
        <begin position="126"/>
        <end position="142"/>
    </location>
</feature>
<evidence type="ECO:0000256" key="1">
    <source>
        <dbReference type="ARBA" id="ARBA00004141"/>
    </source>
</evidence>
<feature type="transmembrane region" description="Helical" evidence="5">
    <location>
        <begin position="100"/>
        <end position="119"/>
    </location>
</feature>
<comment type="caution">
    <text evidence="6">The sequence shown here is derived from an EMBL/GenBank/DDBJ whole genome shotgun (WGS) entry which is preliminary data.</text>
</comment>